<feature type="compositionally biased region" description="Basic residues" evidence="1">
    <location>
        <begin position="1"/>
        <end position="10"/>
    </location>
</feature>
<name>A0A2M6T0A8_9BACT</name>
<feature type="region of interest" description="Disordered" evidence="1">
    <location>
        <begin position="53"/>
        <end position="78"/>
    </location>
</feature>
<organism evidence="2 3">
    <name type="scientific">Candidatus Nealsonbacteria bacterium CG08_land_8_20_14_0_20_43_11</name>
    <dbReference type="NCBI Taxonomy" id="1974706"/>
    <lineage>
        <taxon>Bacteria</taxon>
        <taxon>Candidatus Nealsoniibacteriota</taxon>
    </lineage>
</organism>
<dbReference type="Proteomes" id="UP000229390">
    <property type="component" value="Unassembled WGS sequence"/>
</dbReference>
<evidence type="ECO:0000256" key="1">
    <source>
        <dbReference type="SAM" id="MobiDB-lite"/>
    </source>
</evidence>
<protein>
    <submittedName>
        <fullName evidence="2">Uncharacterized protein</fullName>
    </submittedName>
</protein>
<accession>A0A2M6T0A8</accession>
<reference evidence="3" key="1">
    <citation type="submission" date="2017-09" db="EMBL/GenBank/DDBJ databases">
        <title>Depth-based differentiation of microbial function through sediment-hosted aquifers and enrichment of novel symbionts in the deep terrestrial subsurface.</title>
        <authorList>
            <person name="Probst A.J."/>
            <person name="Ladd B."/>
            <person name="Jarett J.K."/>
            <person name="Geller-Mcgrath D.E."/>
            <person name="Sieber C.M.K."/>
            <person name="Emerson J.B."/>
            <person name="Anantharaman K."/>
            <person name="Thomas B.C."/>
            <person name="Malmstrom R."/>
            <person name="Stieglmeier M."/>
            <person name="Klingl A."/>
            <person name="Woyke T."/>
            <person name="Ryan C.M."/>
            <person name="Banfield J.F."/>
        </authorList>
    </citation>
    <scope>NUCLEOTIDE SEQUENCE [LARGE SCALE GENOMIC DNA]</scope>
</reference>
<evidence type="ECO:0000313" key="3">
    <source>
        <dbReference type="Proteomes" id="UP000229390"/>
    </source>
</evidence>
<feature type="region of interest" description="Disordered" evidence="1">
    <location>
        <begin position="1"/>
        <end position="24"/>
    </location>
</feature>
<dbReference type="AlphaFoldDB" id="A0A2M6T0A8"/>
<dbReference type="EMBL" id="PEYE01000045">
    <property type="protein sequence ID" value="PIS38614.1"/>
    <property type="molecule type" value="Genomic_DNA"/>
</dbReference>
<proteinExistence type="predicted"/>
<sequence length="100" mass="10914">MSTPKTKGKSKIATSAIPQEPTTRQRFSYCPLEEKNQDISQEIREALVSALRSDIANDGGGEQEHQNNAHKNPADGESQILFTTHVSSCPIGNKTIHSLP</sequence>
<gene>
    <name evidence="2" type="ORF">COT34_02750</name>
</gene>
<evidence type="ECO:0000313" key="2">
    <source>
        <dbReference type="EMBL" id="PIS38614.1"/>
    </source>
</evidence>
<feature type="compositionally biased region" description="Polar residues" evidence="1">
    <location>
        <begin position="12"/>
        <end position="24"/>
    </location>
</feature>
<comment type="caution">
    <text evidence="2">The sequence shown here is derived from an EMBL/GenBank/DDBJ whole genome shotgun (WGS) entry which is preliminary data.</text>
</comment>